<dbReference type="GO" id="GO:0005044">
    <property type="term" value="F:scavenger receptor activity"/>
    <property type="evidence" value="ECO:0007669"/>
    <property type="project" value="InterPro"/>
</dbReference>
<dbReference type="InterPro" id="IPR042635">
    <property type="entry name" value="MEGF10/SREC1/2-like"/>
</dbReference>
<dbReference type="Proteomes" id="UP001431783">
    <property type="component" value="Unassembled WGS sequence"/>
</dbReference>
<dbReference type="AlphaFoldDB" id="A0AAW1UHC0"/>
<protein>
    <submittedName>
        <fullName evidence="2">Uncharacterized protein</fullName>
    </submittedName>
</protein>
<evidence type="ECO:0000256" key="1">
    <source>
        <dbReference type="ARBA" id="ARBA00022536"/>
    </source>
</evidence>
<organism evidence="2 3">
    <name type="scientific">Henosepilachna vigintioctopunctata</name>
    <dbReference type="NCBI Taxonomy" id="420089"/>
    <lineage>
        <taxon>Eukaryota</taxon>
        <taxon>Metazoa</taxon>
        <taxon>Ecdysozoa</taxon>
        <taxon>Arthropoda</taxon>
        <taxon>Hexapoda</taxon>
        <taxon>Insecta</taxon>
        <taxon>Pterygota</taxon>
        <taxon>Neoptera</taxon>
        <taxon>Endopterygota</taxon>
        <taxon>Coleoptera</taxon>
        <taxon>Polyphaga</taxon>
        <taxon>Cucujiformia</taxon>
        <taxon>Coccinelloidea</taxon>
        <taxon>Coccinellidae</taxon>
        <taxon>Epilachninae</taxon>
        <taxon>Epilachnini</taxon>
        <taxon>Henosepilachna</taxon>
    </lineage>
</organism>
<dbReference type="EMBL" id="JARQZJ010000064">
    <property type="protein sequence ID" value="KAK9880236.1"/>
    <property type="molecule type" value="Genomic_DNA"/>
</dbReference>
<keyword evidence="3" id="KW-1185">Reference proteome</keyword>
<comment type="caution">
    <text evidence="2">The sequence shown here is derived from an EMBL/GenBank/DDBJ whole genome shotgun (WGS) entry which is preliminary data.</text>
</comment>
<sequence length="169" mass="18415">MELSVIISLVNVNASLVSPGDSCLDICSDNTYGLNCTETCECKNGAKCSNVDGKCNRAPGCKGKLCEDGFWGPKCENSCEYLKEKNRHVSSLESKKQDNVFAQQVGKDNNVTGHAAMTYMVHNVIVYVFVIMEHLVTLRTVTVHAVQASLDNVENINANQATLAIILNK</sequence>
<dbReference type="PANTHER" id="PTHR24043:SF8">
    <property type="entry name" value="EGF-LIKE DOMAIN-CONTAINING PROTEIN"/>
    <property type="match status" value="1"/>
</dbReference>
<keyword evidence="1" id="KW-0245">EGF-like domain</keyword>
<evidence type="ECO:0000313" key="2">
    <source>
        <dbReference type="EMBL" id="KAK9880236.1"/>
    </source>
</evidence>
<name>A0AAW1UHC0_9CUCU</name>
<evidence type="ECO:0000313" key="3">
    <source>
        <dbReference type="Proteomes" id="UP001431783"/>
    </source>
</evidence>
<proteinExistence type="predicted"/>
<accession>A0AAW1UHC0</accession>
<dbReference type="Gene3D" id="2.170.300.10">
    <property type="entry name" value="Tie2 ligand-binding domain superfamily"/>
    <property type="match status" value="1"/>
</dbReference>
<gene>
    <name evidence="2" type="ORF">WA026_010110</name>
</gene>
<dbReference type="PANTHER" id="PTHR24043">
    <property type="entry name" value="SCAVENGER RECEPTOR CLASS F"/>
    <property type="match status" value="1"/>
</dbReference>
<reference evidence="2 3" key="1">
    <citation type="submission" date="2023-03" db="EMBL/GenBank/DDBJ databases">
        <title>Genome insight into feeding habits of ladybird beetles.</title>
        <authorList>
            <person name="Li H.-S."/>
            <person name="Huang Y.-H."/>
            <person name="Pang H."/>
        </authorList>
    </citation>
    <scope>NUCLEOTIDE SEQUENCE [LARGE SCALE GENOMIC DNA]</scope>
    <source>
        <strain evidence="2">SYSU_2023b</strain>
        <tissue evidence="2">Whole body</tissue>
    </source>
</reference>